<name>A0A0A9AHH9_ARUDO</name>
<reference evidence="1" key="1">
    <citation type="submission" date="2014-09" db="EMBL/GenBank/DDBJ databases">
        <authorList>
            <person name="Magalhaes I.L.F."/>
            <person name="Oliveira U."/>
            <person name="Santos F.R."/>
            <person name="Vidigal T.H.D.A."/>
            <person name="Brescovit A.D."/>
            <person name="Santos A.J."/>
        </authorList>
    </citation>
    <scope>NUCLEOTIDE SEQUENCE</scope>
    <source>
        <tissue evidence="1">Shoot tissue taken approximately 20 cm above the soil surface</tissue>
    </source>
</reference>
<proteinExistence type="predicted"/>
<accession>A0A0A9AHH9</accession>
<organism evidence="1">
    <name type="scientific">Arundo donax</name>
    <name type="common">Giant reed</name>
    <name type="synonym">Donax arundinaceus</name>
    <dbReference type="NCBI Taxonomy" id="35708"/>
    <lineage>
        <taxon>Eukaryota</taxon>
        <taxon>Viridiplantae</taxon>
        <taxon>Streptophyta</taxon>
        <taxon>Embryophyta</taxon>
        <taxon>Tracheophyta</taxon>
        <taxon>Spermatophyta</taxon>
        <taxon>Magnoliopsida</taxon>
        <taxon>Liliopsida</taxon>
        <taxon>Poales</taxon>
        <taxon>Poaceae</taxon>
        <taxon>PACMAD clade</taxon>
        <taxon>Arundinoideae</taxon>
        <taxon>Arundineae</taxon>
        <taxon>Arundo</taxon>
    </lineage>
</organism>
<reference evidence="1" key="2">
    <citation type="journal article" date="2015" name="Data Brief">
        <title>Shoot transcriptome of the giant reed, Arundo donax.</title>
        <authorList>
            <person name="Barrero R.A."/>
            <person name="Guerrero F.D."/>
            <person name="Moolhuijzen P."/>
            <person name="Goolsby J.A."/>
            <person name="Tidwell J."/>
            <person name="Bellgard S.E."/>
            <person name="Bellgard M.I."/>
        </authorList>
    </citation>
    <scope>NUCLEOTIDE SEQUENCE</scope>
    <source>
        <tissue evidence="1">Shoot tissue taken approximately 20 cm above the soil surface</tissue>
    </source>
</reference>
<evidence type="ECO:0000313" key="1">
    <source>
        <dbReference type="EMBL" id="JAD51094.1"/>
    </source>
</evidence>
<protein>
    <submittedName>
        <fullName evidence="1">Uncharacterized protein</fullName>
    </submittedName>
</protein>
<sequence length="35" mass="4104">MLRRKKFPTQIIECHCGKIGLGQEKKEHNIVNRVV</sequence>
<dbReference type="EMBL" id="GBRH01246801">
    <property type="protein sequence ID" value="JAD51094.1"/>
    <property type="molecule type" value="Transcribed_RNA"/>
</dbReference>
<dbReference type="AlphaFoldDB" id="A0A0A9AHH9"/>